<dbReference type="AlphaFoldDB" id="A0A930YWQ6"/>
<dbReference type="RefSeq" id="WP_194739592.1">
    <property type="nucleotide sequence ID" value="NZ_JADKYY010000009.1"/>
</dbReference>
<name>A0A930YWQ6_9FLAO</name>
<gene>
    <name evidence="4" type="ORF">IC612_07615</name>
</gene>
<sequence>MKKLSTFLLILAMGASGFAQQVTPPQDRKVMMEKKEKMHQQHMENMQKELNLSAKQMEEWNRLHLKHKAQIERQRAEQMAQRKKMMEASKDHQDQMAIELRKILTPEQYQKWELKKKAQMEARKEKRGQGMMKHQHRSSPNKSSMAPMK</sequence>
<feature type="coiled-coil region" evidence="1">
    <location>
        <begin position="43"/>
        <end position="88"/>
    </location>
</feature>
<feature type="compositionally biased region" description="Polar residues" evidence="2">
    <location>
        <begin position="140"/>
        <end position="149"/>
    </location>
</feature>
<evidence type="ECO:0000313" key="4">
    <source>
        <dbReference type="EMBL" id="MBF5027663.1"/>
    </source>
</evidence>
<evidence type="ECO:0000256" key="1">
    <source>
        <dbReference type="SAM" id="Coils"/>
    </source>
</evidence>
<feature type="region of interest" description="Disordered" evidence="2">
    <location>
        <begin position="115"/>
        <end position="149"/>
    </location>
</feature>
<keyword evidence="3" id="KW-0732">Signal</keyword>
<reference evidence="4" key="1">
    <citation type="submission" date="2020-11" db="EMBL/GenBank/DDBJ databases">
        <title>Genome seq and assembly of Planobacterium sp.</title>
        <authorList>
            <person name="Chhetri G."/>
        </authorList>
    </citation>
    <scope>NUCLEOTIDE SEQUENCE</scope>
    <source>
        <strain evidence="4">GCR5</strain>
    </source>
</reference>
<feature type="compositionally biased region" description="Basic and acidic residues" evidence="2">
    <location>
        <begin position="115"/>
        <end position="128"/>
    </location>
</feature>
<comment type="caution">
    <text evidence="4">The sequence shown here is derived from an EMBL/GenBank/DDBJ whole genome shotgun (WGS) entry which is preliminary data.</text>
</comment>
<keyword evidence="1" id="KW-0175">Coiled coil</keyword>
<proteinExistence type="predicted"/>
<protein>
    <recommendedName>
        <fullName evidence="6">LTXXQ motif family protein</fullName>
    </recommendedName>
</protein>
<dbReference type="EMBL" id="JADKYY010000009">
    <property type="protein sequence ID" value="MBF5027663.1"/>
    <property type="molecule type" value="Genomic_DNA"/>
</dbReference>
<keyword evidence="5" id="KW-1185">Reference proteome</keyword>
<dbReference type="Proteomes" id="UP000694480">
    <property type="component" value="Unassembled WGS sequence"/>
</dbReference>
<accession>A0A930YWQ6</accession>
<evidence type="ECO:0000256" key="2">
    <source>
        <dbReference type="SAM" id="MobiDB-lite"/>
    </source>
</evidence>
<evidence type="ECO:0000256" key="3">
    <source>
        <dbReference type="SAM" id="SignalP"/>
    </source>
</evidence>
<feature type="signal peptide" evidence="3">
    <location>
        <begin position="1"/>
        <end position="19"/>
    </location>
</feature>
<organism evidence="4 5">
    <name type="scientific">Planobacterium oryzisoli</name>
    <dbReference type="NCBI Taxonomy" id="2771435"/>
    <lineage>
        <taxon>Bacteria</taxon>
        <taxon>Pseudomonadati</taxon>
        <taxon>Bacteroidota</taxon>
        <taxon>Flavobacteriia</taxon>
        <taxon>Flavobacteriales</taxon>
        <taxon>Weeksellaceae</taxon>
        <taxon>Chryseobacterium group</taxon>
        <taxon>Chryseobacterium</taxon>
    </lineage>
</organism>
<feature type="chain" id="PRO_5037680296" description="LTXXQ motif family protein" evidence="3">
    <location>
        <begin position="20"/>
        <end position="149"/>
    </location>
</feature>
<evidence type="ECO:0000313" key="5">
    <source>
        <dbReference type="Proteomes" id="UP000694480"/>
    </source>
</evidence>
<evidence type="ECO:0008006" key="6">
    <source>
        <dbReference type="Google" id="ProtNLM"/>
    </source>
</evidence>